<sequence>MRYDSKDSQQQKTQYQISNNIISNTPPNTKTSQIATTTIDNNQLRTNNKSAISSPTKEPTKFKRTLLKFSYNCSSFFHRLKLISEACLESDQITDQLFNSSSSSSSSKQEMIKPITIVNKRNPLLDDKISNNDDHTTSTSMTSRQTTSITVPTETSPREDDNDDVQVDENTSFINGELLWEQRNAAWLEPSPENSTLEGKLKLQRRLKEQELKHHVMANHYHIVYKNLVINGKSLKKPMNLKDLIKVIEAGWNWTKVFERAAQGVA</sequence>
<feature type="compositionally biased region" description="Low complexity" evidence="1">
    <location>
        <begin position="137"/>
        <end position="150"/>
    </location>
</feature>
<evidence type="ECO:0000259" key="2">
    <source>
        <dbReference type="Pfam" id="PF13259"/>
    </source>
</evidence>
<gene>
    <name evidence="3" type="ORF">CANARDRAFT_201185</name>
</gene>
<evidence type="ECO:0000313" key="3">
    <source>
        <dbReference type="EMBL" id="ODV84311.1"/>
    </source>
</evidence>
<dbReference type="PANTHER" id="PTHR28065">
    <property type="entry name" value="FREQUENIN"/>
    <property type="match status" value="1"/>
</dbReference>
<dbReference type="InterPro" id="IPR025124">
    <property type="entry name" value="Gag1-like_clamp"/>
</dbReference>
<dbReference type="OrthoDB" id="5576875at2759"/>
<feature type="region of interest" description="Disordered" evidence="1">
    <location>
        <begin position="126"/>
        <end position="165"/>
    </location>
</feature>
<dbReference type="STRING" id="983967.A0A1E4SXU1"/>
<proteinExistence type="predicted"/>
<protein>
    <recommendedName>
        <fullName evidence="2">Gag1-like clamp domain-containing protein</fullName>
    </recommendedName>
</protein>
<dbReference type="InterPro" id="IPR053274">
    <property type="entry name" value="Fluconazole_resistance"/>
</dbReference>
<dbReference type="PANTHER" id="PTHR28065:SF1">
    <property type="entry name" value="DUF4050 DOMAIN-CONTAINING PROTEIN"/>
    <property type="match status" value="1"/>
</dbReference>
<name>A0A1E4SXU1_9ASCO</name>
<keyword evidence="4" id="KW-1185">Reference proteome</keyword>
<feature type="compositionally biased region" description="Basic and acidic residues" evidence="1">
    <location>
        <begin position="126"/>
        <end position="136"/>
    </location>
</feature>
<evidence type="ECO:0000313" key="4">
    <source>
        <dbReference type="Proteomes" id="UP000094801"/>
    </source>
</evidence>
<feature type="domain" description="Gag1-like clamp" evidence="2">
    <location>
        <begin position="145"/>
        <end position="253"/>
    </location>
</feature>
<dbReference type="Proteomes" id="UP000094801">
    <property type="component" value="Unassembled WGS sequence"/>
</dbReference>
<accession>A0A1E4SXU1</accession>
<evidence type="ECO:0000256" key="1">
    <source>
        <dbReference type="SAM" id="MobiDB-lite"/>
    </source>
</evidence>
<dbReference type="AlphaFoldDB" id="A0A1E4SXU1"/>
<dbReference type="EMBL" id="KV453857">
    <property type="protein sequence ID" value="ODV84311.1"/>
    <property type="molecule type" value="Genomic_DNA"/>
</dbReference>
<reference evidence="4" key="1">
    <citation type="submission" date="2016-04" db="EMBL/GenBank/DDBJ databases">
        <title>Comparative genomics of biotechnologically important yeasts.</title>
        <authorList>
            <consortium name="DOE Joint Genome Institute"/>
            <person name="Riley R."/>
            <person name="Haridas S."/>
            <person name="Wolfe K.H."/>
            <person name="Lopes M.R."/>
            <person name="Hittinger C.T."/>
            <person name="Goker M."/>
            <person name="Salamov A."/>
            <person name="Wisecaver J."/>
            <person name="Long T.M."/>
            <person name="Aerts A.L."/>
            <person name="Barry K."/>
            <person name="Choi C."/>
            <person name="Clum A."/>
            <person name="Coughlan A.Y."/>
            <person name="Deshpande S."/>
            <person name="Douglass A.P."/>
            <person name="Hanson S.J."/>
            <person name="Klenk H.-P."/>
            <person name="Labutti K."/>
            <person name="Lapidus A."/>
            <person name="Lindquist E."/>
            <person name="Lipzen A."/>
            <person name="Meier-Kolthoff J.P."/>
            <person name="Ohm R.A."/>
            <person name="Otillar R.P."/>
            <person name="Pangilinan J."/>
            <person name="Peng Y."/>
            <person name="Rokas A."/>
            <person name="Rosa C.A."/>
            <person name="Scheuner C."/>
            <person name="Sibirny A.A."/>
            <person name="Slot J.C."/>
            <person name="Stielow J.B."/>
            <person name="Sun H."/>
            <person name="Kurtzman C.P."/>
            <person name="Blackwell M."/>
            <person name="Grigoriev I.V."/>
            <person name="Jeffries T.W."/>
        </authorList>
    </citation>
    <scope>NUCLEOTIDE SEQUENCE [LARGE SCALE GENOMIC DNA]</scope>
    <source>
        <strain evidence="4">NRRL YB-2248</strain>
    </source>
</reference>
<dbReference type="Pfam" id="PF13259">
    <property type="entry name" value="clamp_Gag1-like"/>
    <property type="match status" value="1"/>
</dbReference>
<organism evidence="3 4">
    <name type="scientific">[Candida] arabinofermentans NRRL YB-2248</name>
    <dbReference type="NCBI Taxonomy" id="983967"/>
    <lineage>
        <taxon>Eukaryota</taxon>
        <taxon>Fungi</taxon>
        <taxon>Dikarya</taxon>
        <taxon>Ascomycota</taxon>
        <taxon>Saccharomycotina</taxon>
        <taxon>Pichiomycetes</taxon>
        <taxon>Pichiales</taxon>
        <taxon>Pichiaceae</taxon>
        <taxon>Ogataea</taxon>
        <taxon>Ogataea/Candida clade</taxon>
    </lineage>
</organism>